<dbReference type="RefSeq" id="WP_187580098.1">
    <property type="nucleotide sequence ID" value="NZ_CP060713.1"/>
</dbReference>
<dbReference type="AlphaFoldDB" id="A0A7G9RF83"/>
<dbReference type="GO" id="GO:0046872">
    <property type="term" value="F:metal ion binding"/>
    <property type="evidence" value="ECO:0007669"/>
    <property type="project" value="InterPro"/>
</dbReference>
<dbReference type="EMBL" id="CP060713">
    <property type="protein sequence ID" value="QNN54258.1"/>
    <property type="molecule type" value="Genomic_DNA"/>
</dbReference>
<keyword evidence="2" id="KW-0670">Pyruvate</keyword>
<proteinExistence type="predicted"/>
<dbReference type="InterPro" id="IPR024344">
    <property type="entry name" value="MDMPI_metal-binding"/>
</dbReference>
<evidence type="ECO:0000313" key="3">
    <source>
        <dbReference type="Proteomes" id="UP000515947"/>
    </source>
</evidence>
<dbReference type="KEGG" id="nmes:H9L09_07930"/>
<dbReference type="Proteomes" id="UP000515947">
    <property type="component" value="Chromosome"/>
</dbReference>
<evidence type="ECO:0000259" key="1">
    <source>
        <dbReference type="Pfam" id="PF11716"/>
    </source>
</evidence>
<accession>A0A7G9RF83</accession>
<dbReference type="Gene3D" id="1.20.120.450">
    <property type="entry name" value="dinb family like domain"/>
    <property type="match status" value="1"/>
</dbReference>
<name>A0A7G9RF83_9ACTN</name>
<feature type="domain" description="Mycothiol-dependent maleylpyruvate isomerase metal-binding" evidence="1">
    <location>
        <begin position="17"/>
        <end position="154"/>
    </location>
</feature>
<protein>
    <submittedName>
        <fullName evidence="2">Maleylpyruvate isomerase family mycothiol-dependent enzyme</fullName>
    </submittedName>
</protein>
<gene>
    <name evidence="2" type="ORF">H9L09_07930</name>
</gene>
<keyword evidence="3" id="KW-1185">Reference proteome</keyword>
<keyword evidence="2" id="KW-0413">Isomerase</keyword>
<sequence length="273" mass="29482">MDDAERLQGYVDVWAGCVDDVVALLRDLSPEDWDRPTDLAGWDVRAVAAHLAHLESELAGRAQDRVEVPELEHVLTPLARYTERGPIARRDWPVDRIVEELADSAAQRLTELRADPPTDGSATAPRTPAGIGWSWTTLLSNRIVDVWMHEQDLRRALDRPGGLDTPGAAHTVDTFLRAFGYVVGKRVAPPAGTTVVLQVTGAQARAAAVEVGADGRGVPLPEAPEQPTVRLRMDTEAYVVLSGGRRAADRVPVEVDGDPDLAARVLAALPVTP</sequence>
<evidence type="ECO:0000313" key="2">
    <source>
        <dbReference type="EMBL" id="QNN54258.1"/>
    </source>
</evidence>
<organism evidence="2 3">
    <name type="scientific">Nocardioides mesophilus</name>
    <dbReference type="NCBI Taxonomy" id="433659"/>
    <lineage>
        <taxon>Bacteria</taxon>
        <taxon>Bacillati</taxon>
        <taxon>Actinomycetota</taxon>
        <taxon>Actinomycetes</taxon>
        <taxon>Propionibacteriales</taxon>
        <taxon>Nocardioidaceae</taxon>
        <taxon>Nocardioides</taxon>
    </lineage>
</organism>
<dbReference type="NCBIfam" id="TIGR03083">
    <property type="entry name" value="maleylpyruvate isomerase family mycothiol-dependent enzyme"/>
    <property type="match status" value="1"/>
</dbReference>
<dbReference type="Pfam" id="PF11716">
    <property type="entry name" value="MDMPI_N"/>
    <property type="match status" value="1"/>
</dbReference>
<dbReference type="SUPFAM" id="SSF109854">
    <property type="entry name" value="DinB/YfiT-like putative metalloenzymes"/>
    <property type="match status" value="1"/>
</dbReference>
<dbReference type="InterPro" id="IPR034660">
    <property type="entry name" value="DinB/YfiT-like"/>
</dbReference>
<dbReference type="InterPro" id="IPR017517">
    <property type="entry name" value="Maleyloyr_isom"/>
</dbReference>
<reference evidence="2 3" key="1">
    <citation type="submission" date="2020-08" db="EMBL/GenBank/DDBJ databases">
        <title>Genome sequence of Nocardioides mesophilus KACC 16243T.</title>
        <authorList>
            <person name="Hyun D.-W."/>
            <person name="Bae J.-W."/>
        </authorList>
    </citation>
    <scope>NUCLEOTIDE SEQUENCE [LARGE SCALE GENOMIC DNA]</scope>
    <source>
        <strain evidence="2 3">KACC 16243</strain>
    </source>
</reference>
<dbReference type="GO" id="GO:0016853">
    <property type="term" value="F:isomerase activity"/>
    <property type="evidence" value="ECO:0007669"/>
    <property type="project" value="UniProtKB-KW"/>
</dbReference>